<keyword evidence="3" id="KW-1185">Reference proteome</keyword>
<proteinExistence type="predicted"/>
<reference evidence="2 3" key="1">
    <citation type="journal article" date="2016" name="Mol. Biol. Evol.">
        <title>Comparative Genomics of Early-Diverging Mushroom-Forming Fungi Provides Insights into the Origins of Lignocellulose Decay Capabilities.</title>
        <authorList>
            <person name="Nagy L.G."/>
            <person name="Riley R."/>
            <person name="Tritt A."/>
            <person name="Adam C."/>
            <person name="Daum C."/>
            <person name="Floudas D."/>
            <person name="Sun H."/>
            <person name="Yadav J.S."/>
            <person name="Pangilinan J."/>
            <person name="Larsson K.H."/>
            <person name="Matsuura K."/>
            <person name="Barry K."/>
            <person name="Labutti K."/>
            <person name="Kuo R."/>
            <person name="Ohm R.A."/>
            <person name="Bhattacharya S.S."/>
            <person name="Shirouzu T."/>
            <person name="Yoshinaga Y."/>
            <person name="Martin F.M."/>
            <person name="Grigoriev I.V."/>
            <person name="Hibbett D.S."/>
        </authorList>
    </citation>
    <scope>NUCLEOTIDE SEQUENCE [LARGE SCALE GENOMIC DNA]</scope>
    <source>
        <strain evidence="2 3">HHB10207 ss-3</strain>
    </source>
</reference>
<evidence type="ECO:0000313" key="3">
    <source>
        <dbReference type="Proteomes" id="UP000076798"/>
    </source>
</evidence>
<organism evidence="2 3">
    <name type="scientific">Sistotremastrum suecicum HHB10207 ss-3</name>
    <dbReference type="NCBI Taxonomy" id="1314776"/>
    <lineage>
        <taxon>Eukaryota</taxon>
        <taxon>Fungi</taxon>
        <taxon>Dikarya</taxon>
        <taxon>Basidiomycota</taxon>
        <taxon>Agaricomycotina</taxon>
        <taxon>Agaricomycetes</taxon>
        <taxon>Sistotremastrales</taxon>
        <taxon>Sistotremastraceae</taxon>
        <taxon>Sistotremastrum</taxon>
    </lineage>
</organism>
<dbReference type="GO" id="GO:0003676">
    <property type="term" value="F:nucleic acid binding"/>
    <property type="evidence" value="ECO:0007669"/>
    <property type="project" value="InterPro"/>
</dbReference>
<dbReference type="Proteomes" id="UP000076798">
    <property type="component" value="Unassembled WGS sequence"/>
</dbReference>
<name>A0A165XT88_9AGAM</name>
<dbReference type="STRING" id="1314776.A0A165XT88"/>
<dbReference type="OrthoDB" id="10039611at2759"/>
<evidence type="ECO:0000313" key="2">
    <source>
        <dbReference type="EMBL" id="KZT32519.1"/>
    </source>
</evidence>
<gene>
    <name evidence="2" type="ORF">SISSUDRAFT_1072510</name>
</gene>
<evidence type="ECO:0000256" key="1">
    <source>
        <dbReference type="SAM" id="MobiDB-lite"/>
    </source>
</evidence>
<accession>A0A165XT88</accession>
<dbReference type="EMBL" id="KV428324">
    <property type="protein sequence ID" value="KZT32519.1"/>
    <property type="molecule type" value="Genomic_DNA"/>
</dbReference>
<evidence type="ECO:0008006" key="4">
    <source>
        <dbReference type="Google" id="ProtNLM"/>
    </source>
</evidence>
<dbReference type="PANTHER" id="PTHR35871:SF1">
    <property type="entry name" value="CXC1-LIKE CYSTEINE CLUSTER ASSOCIATED WITH KDZ TRANSPOSASES DOMAIN-CONTAINING PROTEIN"/>
    <property type="match status" value="1"/>
</dbReference>
<feature type="region of interest" description="Disordered" evidence="1">
    <location>
        <begin position="171"/>
        <end position="193"/>
    </location>
</feature>
<sequence>MHPTSHLARQLRQWTRRFMATKSLPTLHYQNAKRAMVEDEDIRREIKLHIQSVGKWFTADHIVEYSGRPEVLQRWGLTKAISPRTALRWLAAMKYQYGKEKKGMYLDGHEREDVVKYRQDVFIPLWSGYEKRMLLKDRQGVVTQWPGLGRFPLDRRVVLVTHDESTFYGNDQRQTRWQSSEEKPKPMRKGEGPSIMISDFCSPDFGWLRVEKEGSNSVRDARVVFKAGKNRDGYFDGDDFLAQVDTAIDVFEEKYPLGNVVGLFAFDNAPSHQRRAPNGLTARKIPKGTQFWLTPSGQKMRPGYYFKDQQRIEQPLYYADDHDDPFLRGKFKGMEAIIRERGLWPTDSTQKTALQELVESRGHLCIFYPKYHCELNFIEMVWGRAKYVYRMYEIASTEDEMEANVIQALESVTVEMMQRFSERSARFIDSYRQGLTGSAAVWANKKYHGHCKLPPNMKALAEKAVA</sequence>
<dbReference type="PANTHER" id="PTHR35871">
    <property type="entry name" value="EXPRESSED PROTEIN"/>
    <property type="match status" value="1"/>
</dbReference>
<protein>
    <recommendedName>
        <fullName evidence="4">Tc1-like transposase DDE domain-containing protein</fullName>
    </recommendedName>
</protein>
<dbReference type="AlphaFoldDB" id="A0A165XT88"/>
<feature type="compositionally biased region" description="Basic and acidic residues" evidence="1">
    <location>
        <begin position="179"/>
        <end position="191"/>
    </location>
</feature>
<dbReference type="InterPro" id="IPR036397">
    <property type="entry name" value="RNaseH_sf"/>
</dbReference>
<dbReference type="Gene3D" id="3.30.420.10">
    <property type="entry name" value="Ribonuclease H-like superfamily/Ribonuclease H"/>
    <property type="match status" value="1"/>
</dbReference>